<sequence>MRSSLRNDNALRLNTRTNNIPFSGQNSRGNAGLETEGPQLEWSFVESTAHPPPAYSELSFAQSSSHSVPELSNVCIWSISPTLI</sequence>
<evidence type="ECO:0000256" key="1">
    <source>
        <dbReference type="SAM" id="MobiDB-lite"/>
    </source>
</evidence>
<feature type="compositionally biased region" description="Polar residues" evidence="1">
    <location>
        <begin position="1"/>
        <end position="29"/>
    </location>
</feature>
<feature type="region of interest" description="Disordered" evidence="1">
    <location>
        <begin position="1"/>
        <end position="38"/>
    </location>
</feature>
<accession>A0A9D4N0P8</accession>
<proteinExistence type="predicted"/>
<evidence type="ECO:0000313" key="3">
    <source>
        <dbReference type="Proteomes" id="UP000828390"/>
    </source>
</evidence>
<comment type="caution">
    <text evidence="2">The sequence shown here is derived from an EMBL/GenBank/DDBJ whole genome shotgun (WGS) entry which is preliminary data.</text>
</comment>
<dbReference type="EMBL" id="JAIWYP010000001">
    <property type="protein sequence ID" value="KAH3885581.1"/>
    <property type="molecule type" value="Genomic_DNA"/>
</dbReference>
<dbReference type="AlphaFoldDB" id="A0A9D4N0P8"/>
<reference evidence="2" key="2">
    <citation type="submission" date="2020-11" db="EMBL/GenBank/DDBJ databases">
        <authorList>
            <person name="McCartney M.A."/>
            <person name="Auch B."/>
            <person name="Kono T."/>
            <person name="Mallez S."/>
            <person name="Becker A."/>
            <person name="Gohl D.M."/>
            <person name="Silverstein K.A.T."/>
            <person name="Koren S."/>
            <person name="Bechman K.B."/>
            <person name="Herman A."/>
            <person name="Abrahante J.E."/>
            <person name="Garbe J."/>
        </authorList>
    </citation>
    <scope>NUCLEOTIDE SEQUENCE</scope>
    <source>
        <strain evidence="2">Duluth1</strain>
        <tissue evidence="2">Whole animal</tissue>
    </source>
</reference>
<keyword evidence="3" id="KW-1185">Reference proteome</keyword>
<name>A0A9D4N0P8_DREPO</name>
<protein>
    <submittedName>
        <fullName evidence="2">Uncharacterized protein</fullName>
    </submittedName>
</protein>
<gene>
    <name evidence="2" type="ORF">DPMN_009576</name>
</gene>
<dbReference type="Proteomes" id="UP000828390">
    <property type="component" value="Unassembled WGS sequence"/>
</dbReference>
<evidence type="ECO:0000313" key="2">
    <source>
        <dbReference type="EMBL" id="KAH3885581.1"/>
    </source>
</evidence>
<reference evidence="2" key="1">
    <citation type="journal article" date="2019" name="bioRxiv">
        <title>The Genome of the Zebra Mussel, Dreissena polymorpha: A Resource for Invasive Species Research.</title>
        <authorList>
            <person name="McCartney M.A."/>
            <person name="Auch B."/>
            <person name="Kono T."/>
            <person name="Mallez S."/>
            <person name="Zhang Y."/>
            <person name="Obille A."/>
            <person name="Becker A."/>
            <person name="Abrahante J.E."/>
            <person name="Garbe J."/>
            <person name="Badalamenti J.P."/>
            <person name="Herman A."/>
            <person name="Mangelson H."/>
            <person name="Liachko I."/>
            <person name="Sullivan S."/>
            <person name="Sone E.D."/>
            <person name="Koren S."/>
            <person name="Silverstein K.A.T."/>
            <person name="Beckman K.B."/>
            <person name="Gohl D.M."/>
        </authorList>
    </citation>
    <scope>NUCLEOTIDE SEQUENCE</scope>
    <source>
        <strain evidence="2">Duluth1</strain>
        <tissue evidence="2">Whole animal</tissue>
    </source>
</reference>
<organism evidence="2 3">
    <name type="scientific">Dreissena polymorpha</name>
    <name type="common">Zebra mussel</name>
    <name type="synonym">Mytilus polymorpha</name>
    <dbReference type="NCBI Taxonomy" id="45954"/>
    <lineage>
        <taxon>Eukaryota</taxon>
        <taxon>Metazoa</taxon>
        <taxon>Spiralia</taxon>
        <taxon>Lophotrochozoa</taxon>
        <taxon>Mollusca</taxon>
        <taxon>Bivalvia</taxon>
        <taxon>Autobranchia</taxon>
        <taxon>Heteroconchia</taxon>
        <taxon>Euheterodonta</taxon>
        <taxon>Imparidentia</taxon>
        <taxon>Neoheterodontei</taxon>
        <taxon>Myida</taxon>
        <taxon>Dreissenoidea</taxon>
        <taxon>Dreissenidae</taxon>
        <taxon>Dreissena</taxon>
    </lineage>
</organism>